<comment type="caution">
    <text evidence="1">The sequence shown here is derived from an EMBL/GenBank/DDBJ whole genome shotgun (WGS) entry which is preliminary data.</text>
</comment>
<reference evidence="1" key="1">
    <citation type="submission" date="2021-02" db="EMBL/GenBank/DDBJ databases">
        <authorList>
            <consortium name="DOE Joint Genome Institute"/>
            <person name="Ahrendt S."/>
            <person name="Looney B.P."/>
            <person name="Miyauchi S."/>
            <person name="Morin E."/>
            <person name="Drula E."/>
            <person name="Courty P.E."/>
            <person name="Chicoki N."/>
            <person name="Fauchery L."/>
            <person name="Kohler A."/>
            <person name="Kuo A."/>
            <person name="Labutti K."/>
            <person name="Pangilinan J."/>
            <person name="Lipzen A."/>
            <person name="Riley R."/>
            <person name="Andreopoulos W."/>
            <person name="He G."/>
            <person name="Johnson J."/>
            <person name="Barry K.W."/>
            <person name="Grigoriev I.V."/>
            <person name="Nagy L."/>
            <person name="Hibbett D."/>
            <person name="Henrissat B."/>
            <person name="Matheny P.B."/>
            <person name="Labbe J."/>
            <person name="Martin F."/>
        </authorList>
    </citation>
    <scope>NUCLEOTIDE SEQUENCE</scope>
    <source>
        <strain evidence="1">FP105234-sp</strain>
    </source>
</reference>
<protein>
    <submittedName>
        <fullName evidence="1">Uncharacterized protein</fullName>
    </submittedName>
</protein>
<evidence type="ECO:0000313" key="1">
    <source>
        <dbReference type="EMBL" id="KAI0041217.1"/>
    </source>
</evidence>
<organism evidence="1 2">
    <name type="scientific">Auriscalpium vulgare</name>
    <dbReference type="NCBI Taxonomy" id="40419"/>
    <lineage>
        <taxon>Eukaryota</taxon>
        <taxon>Fungi</taxon>
        <taxon>Dikarya</taxon>
        <taxon>Basidiomycota</taxon>
        <taxon>Agaricomycotina</taxon>
        <taxon>Agaricomycetes</taxon>
        <taxon>Russulales</taxon>
        <taxon>Auriscalpiaceae</taxon>
        <taxon>Auriscalpium</taxon>
    </lineage>
</organism>
<dbReference type="Proteomes" id="UP000814033">
    <property type="component" value="Unassembled WGS sequence"/>
</dbReference>
<evidence type="ECO:0000313" key="2">
    <source>
        <dbReference type="Proteomes" id="UP000814033"/>
    </source>
</evidence>
<gene>
    <name evidence="1" type="ORF">FA95DRAFT_715915</name>
</gene>
<dbReference type="EMBL" id="MU276136">
    <property type="protein sequence ID" value="KAI0041217.1"/>
    <property type="molecule type" value="Genomic_DNA"/>
</dbReference>
<keyword evidence="2" id="KW-1185">Reference proteome</keyword>
<sequence length="252" mass="28882">MPQSVSALHGDAAPKRQLKPQATLPHCYRLHRSWTTLRPRQSDASAPIPCPTLIKRPTIISSFTPALLRHGRILRTPQPAKGMQVPQDRCPQRHSLQPLCHRTHRAVSQLLVRQSAPFLRRVRPTPRDVRGRWPTGWSGVRRPRGPPLRRHARPHPDEIRGDEQRLQIMARVVHDRGRGRARPARARGARGVQDCRRGEEGAYAFAKLQGMRCVARIQRVPEWSPPFKRPGQYPQPRRADVVPCRRCDYLSL</sequence>
<name>A0ACB8RBJ5_9AGAM</name>
<proteinExistence type="predicted"/>
<reference evidence="1" key="2">
    <citation type="journal article" date="2022" name="New Phytol.">
        <title>Evolutionary transition to the ectomycorrhizal habit in the genomes of a hyperdiverse lineage of mushroom-forming fungi.</title>
        <authorList>
            <person name="Looney B."/>
            <person name="Miyauchi S."/>
            <person name="Morin E."/>
            <person name="Drula E."/>
            <person name="Courty P.E."/>
            <person name="Kohler A."/>
            <person name="Kuo A."/>
            <person name="LaButti K."/>
            <person name="Pangilinan J."/>
            <person name="Lipzen A."/>
            <person name="Riley R."/>
            <person name="Andreopoulos W."/>
            <person name="He G."/>
            <person name="Johnson J."/>
            <person name="Nolan M."/>
            <person name="Tritt A."/>
            <person name="Barry K.W."/>
            <person name="Grigoriev I.V."/>
            <person name="Nagy L.G."/>
            <person name="Hibbett D."/>
            <person name="Henrissat B."/>
            <person name="Matheny P.B."/>
            <person name="Labbe J."/>
            <person name="Martin F.M."/>
        </authorList>
    </citation>
    <scope>NUCLEOTIDE SEQUENCE</scope>
    <source>
        <strain evidence="1">FP105234-sp</strain>
    </source>
</reference>
<accession>A0ACB8RBJ5</accession>